<sequence length="139" mass="15857">MIPPPSKRFRESTSREETTAEASKKKNEERQHVDLCEPLREAKSIGDESETPRLGKSAANKRFEDEFGEKFYRLSADRAQCSACKKVLSTKGNSYKGLREHKCRALTKNESDKVQQIAAMESIARKAFNDRTTELILEM</sequence>
<dbReference type="OrthoDB" id="1607513at2759"/>
<accession>A0A7J6KR88</accession>
<gene>
    <name evidence="2" type="ORF">FOL47_002484</name>
</gene>
<reference evidence="2 3" key="1">
    <citation type="submission" date="2020-04" db="EMBL/GenBank/DDBJ databases">
        <title>Perkinsus chesapeaki whole genome sequence.</title>
        <authorList>
            <person name="Bogema D.R."/>
        </authorList>
    </citation>
    <scope>NUCLEOTIDE SEQUENCE [LARGE SCALE GENOMIC DNA]</scope>
    <source>
        <strain evidence="2">ATCC PRA-425</strain>
    </source>
</reference>
<dbReference type="Proteomes" id="UP000591131">
    <property type="component" value="Unassembled WGS sequence"/>
</dbReference>
<keyword evidence="3" id="KW-1185">Reference proteome</keyword>
<organism evidence="2 3">
    <name type="scientific">Perkinsus chesapeaki</name>
    <name type="common">Clam parasite</name>
    <name type="synonym">Perkinsus andrewsi</name>
    <dbReference type="NCBI Taxonomy" id="330153"/>
    <lineage>
        <taxon>Eukaryota</taxon>
        <taxon>Sar</taxon>
        <taxon>Alveolata</taxon>
        <taxon>Perkinsozoa</taxon>
        <taxon>Perkinsea</taxon>
        <taxon>Perkinsida</taxon>
        <taxon>Perkinsidae</taxon>
        <taxon>Perkinsus</taxon>
    </lineage>
</organism>
<evidence type="ECO:0000313" key="2">
    <source>
        <dbReference type="EMBL" id="KAF4649016.1"/>
    </source>
</evidence>
<name>A0A7J6KR88_PERCH</name>
<protein>
    <submittedName>
        <fullName evidence="2">Uncharacterized protein</fullName>
    </submittedName>
</protein>
<proteinExistence type="predicted"/>
<dbReference type="EMBL" id="JAAPAO010001699">
    <property type="protein sequence ID" value="KAF4649016.1"/>
    <property type="molecule type" value="Genomic_DNA"/>
</dbReference>
<feature type="compositionally biased region" description="Basic and acidic residues" evidence="1">
    <location>
        <begin position="8"/>
        <end position="53"/>
    </location>
</feature>
<dbReference type="AlphaFoldDB" id="A0A7J6KR88"/>
<feature type="non-terminal residue" evidence="2">
    <location>
        <position position="1"/>
    </location>
</feature>
<evidence type="ECO:0000313" key="3">
    <source>
        <dbReference type="Proteomes" id="UP000591131"/>
    </source>
</evidence>
<comment type="caution">
    <text evidence="2">The sequence shown here is derived from an EMBL/GenBank/DDBJ whole genome shotgun (WGS) entry which is preliminary data.</text>
</comment>
<feature type="region of interest" description="Disordered" evidence="1">
    <location>
        <begin position="1"/>
        <end position="57"/>
    </location>
</feature>
<evidence type="ECO:0000256" key="1">
    <source>
        <dbReference type="SAM" id="MobiDB-lite"/>
    </source>
</evidence>